<dbReference type="InterPro" id="IPR011109">
    <property type="entry name" value="DNA_bind_recombinase_dom"/>
</dbReference>
<feature type="domain" description="Recombinase" evidence="2">
    <location>
        <begin position="151"/>
        <end position="294"/>
    </location>
</feature>
<dbReference type="InterPro" id="IPR006119">
    <property type="entry name" value="Resolv_N"/>
</dbReference>
<proteinExistence type="predicted"/>
<dbReference type="InterPro" id="IPR025827">
    <property type="entry name" value="Zn_ribbon_recom_dom"/>
</dbReference>
<dbReference type="PANTHER" id="PTHR30461:SF23">
    <property type="entry name" value="DNA RECOMBINASE-RELATED"/>
    <property type="match status" value="1"/>
</dbReference>
<evidence type="ECO:0000313" key="3">
    <source>
        <dbReference type="EMBL" id="GGJ40892.1"/>
    </source>
</evidence>
<evidence type="ECO:0000259" key="2">
    <source>
        <dbReference type="PROSITE" id="PS51737"/>
    </source>
</evidence>
<accession>A0A917NY77</accession>
<comment type="caution">
    <text evidence="3">The sequence shown here is derived from an EMBL/GenBank/DDBJ whole genome shotgun (WGS) entry which is preliminary data.</text>
</comment>
<dbReference type="EMBL" id="BMKW01000020">
    <property type="protein sequence ID" value="GGJ40892.1"/>
    <property type="molecule type" value="Genomic_DNA"/>
</dbReference>
<gene>
    <name evidence="3" type="ORF">GCM10011320_55680</name>
</gene>
<dbReference type="SMART" id="SM00857">
    <property type="entry name" value="Resolvase"/>
    <property type="match status" value="1"/>
</dbReference>
<dbReference type="Proteomes" id="UP000661507">
    <property type="component" value="Unassembled WGS sequence"/>
</dbReference>
<dbReference type="InterPro" id="IPR036162">
    <property type="entry name" value="Resolvase-like_N_sf"/>
</dbReference>
<dbReference type="Gene3D" id="3.90.1750.20">
    <property type="entry name" value="Putative Large Serine Recombinase, Chain B, Domain 2"/>
    <property type="match status" value="1"/>
</dbReference>
<reference evidence="3" key="1">
    <citation type="journal article" date="2014" name="Int. J. Syst. Evol. Microbiol.">
        <title>Complete genome sequence of Corynebacterium casei LMG S-19264T (=DSM 44701T), isolated from a smear-ripened cheese.</title>
        <authorList>
            <consortium name="US DOE Joint Genome Institute (JGI-PGF)"/>
            <person name="Walter F."/>
            <person name="Albersmeier A."/>
            <person name="Kalinowski J."/>
            <person name="Ruckert C."/>
        </authorList>
    </citation>
    <scope>NUCLEOTIDE SEQUENCE</scope>
    <source>
        <strain evidence="3">CGMCC 1.3617</strain>
    </source>
</reference>
<dbReference type="InterPro" id="IPR050639">
    <property type="entry name" value="SSR_resolvase"/>
</dbReference>
<dbReference type="PROSITE" id="PS51736">
    <property type="entry name" value="RECOMBINASES_3"/>
    <property type="match status" value="1"/>
</dbReference>
<evidence type="ECO:0000313" key="4">
    <source>
        <dbReference type="Proteomes" id="UP000661507"/>
    </source>
</evidence>
<dbReference type="InterPro" id="IPR038109">
    <property type="entry name" value="DNA_bind_recomb_sf"/>
</dbReference>
<dbReference type="PANTHER" id="PTHR30461">
    <property type="entry name" value="DNA-INVERTASE FROM LAMBDOID PROPHAGE"/>
    <property type="match status" value="1"/>
</dbReference>
<dbReference type="CDD" id="cd00338">
    <property type="entry name" value="Ser_Recombinase"/>
    <property type="match status" value="1"/>
</dbReference>
<dbReference type="SUPFAM" id="SSF53041">
    <property type="entry name" value="Resolvase-like"/>
    <property type="match status" value="1"/>
</dbReference>
<feature type="domain" description="Resolvase/invertase-type recombinase catalytic" evidence="1">
    <location>
        <begin position="4"/>
        <end position="144"/>
    </location>
</feature>
<dbReference type="AlphaFoldDB" id="A0A917NY77"/>
<dbReference type="PROSITE" id="PS51737">
    <property type="entry name" value="RECOMBINASE_DNA_BIND"/>
    <property type="match status" value="1"/>
</dbReference>
<keyword evidence="4" id="KW-1185">Reference proteome</keyword>
<dbReference type="Pfam" id="PF07508">
    <property type="entry name" value="Recombinase"/>
    <property type="match status" value="1"/>
</dbReference>
<dbReference type="RefSeq" id="WP_229681626.1">
    <property type="nucleotide sequence ID" value="NZ_BMKW01000020.1"/>
</dbReference>
<dbReference type="GO" id="GO:0003677">
    <property type="term" value="F:DNA binding"/>
    <property type="evidence" value="ECO:0007669"/>
    <property type="project" value="InterPro"/>
</dbReference>
<sequence length="619" mass="67123">MTPRCAIYARYSSENQREASIEDQLRLCTARAEREGWTIAGSFTDAAISGATTLRPGYQALLEAMRGGTLTIVLAESLDRFSRDLEHVAAFHKLARFCQVQIVTLSEGEVSEMAVGFKGTMGALSLRDLSAKTHRGLEGRVRQGRGVGAPPYGYRVVRHLGADGEPERGLREIDPERACVVRRIYRDYVAGLSPLVIARALNSEGVPAPRGGTWYDLTLRGRPGRGDGILRNPLYVGRMIWNRQTAVVDPRSGTQIWRAKAPEAHVEAAVPDLRIVPDDVWNQAQARLGAEAAPRLAKGPPQFWERRRPRHLLTGKVVCGCCGRGFTAVGQDYLACRAARNGSGCRNARSVRRSTLEARVLDALGRQLMRPDLVAAFCAEFITEWNRLAAEASAGAEARQRELQAIERKLTNLVEAIADGLKATGIQQKLVDLETRQAELKAAMATEVPAAPALHPDIAQVYAERVAELRQALDADDGSDVLEAARALVDTVVVSPPDDPGEPPIIELTGNLIAMLKAGGARLAPDDASLDASLTGLLSRSVKGGARGSSLPRCFLLPHWQFPTDPAAQTRLPSVQRAPPSIAPDIFAPDRLAPVRLASVRSARNSVARRRSAPMRMAC</sequence>
<protein>
    <submittedName>
        <fullName evidence="3">Resolvase</fullName>
    </submittedName>
</protein>
<dbReference type="Pfam" id="PF00239">
    <property type="entry name" value="Resolvase"/>
    <property type="match status" value="1"/>
</dbReference>
<organism evidence="3 4">
    <name type="scientific">Neoroseomonas lacus</name>
    <dbReference type="NCBI Taxonomy" id="287609"/>
    <lineage>
        <taxon>Bacteria</taxon>
        <taxon>Pseudomonadati</taxon>
        <taxon>Pseudomonadota</taxon>
        <taxon>Alphaproteobacteria</taxon>
        <taxon>Acetobacterales</taxon>
        <taxon>Acetobacteraceae</taxon>
        <taxon>Neoroseomonas</taxon>
    </lineage>
</organism>
<evidence type="ECO:0000259" key="1">
    <source>
        <dbReference type="PROSITE" id="PS51736"/>
    </source>
</evidence>
<reference evidence="3" key="2">
    <citation type="submission" date="2020-09" db="EMBL/GenBank/DDBJ databases">
        <authorList>
            <person name="Sun Q."/>
            <person name="Zhou Y."/>
        </authorList>
    </citation>
    <scope>NUCLEOTIDE SEQUENCE</scope>
    <source>
        <strain evidence="3">CGMCC 1.3617</strain>
    </source>
</reference>
<dbReference type="GO" id="GO:0000150">
    <property type="term" value="F:DNA strand exchange activity"/>
    <property type="evidence" value="ECO:0007669"/>
    <property type="project" value="InterPro"/>
</dbReference>
<dbReference type="Pfam" id="PF13408">
    <property type="entry name" value="Zn_ribbon_recom"/>
    <property type="match status" value="1"/>
</dbReference>
<name>A0A917NY77_9PROT</name>
<dbReference type="Gene3D" id="3.40.50.1390">
    <property type="entry name" value="Resolvase, N-terminal catalytic domain"/>
    <property type="match status" value="1"/>
</dbReference>